<gene>
    <name evidence="2" type="ORF">BWY41_00587</name>
</gene>
<name>A0A1V5T2G7_9BACT</name>
<feature type="transmembrane region" description="Helical" evidence="1">
    <location>
        <begin position="20"/>
        <end position="37"/>
    </location>
</feature>
<proteinExistence type="predicted"/>
<evidence type="ECO:0008006" key="3">
    <source>
        <dbReference type="Google" id="ProtNLM"/>
    </source>
</evidence>
<feature type="transmembrane region" description="Helical" evidence="1">
    <location>
        <begin position="161"/>
        <end position="179"/>
    </location>
</feature>
<feature type="transmembrane region" description="Helical" evidence="1">
    <location>
        <begin position="225"/>
        <end position="243"/>
    </location>
</feature>
<organism evidence="2">
    <name type="scientific">Candidatus Atribacter allofermentans</name>
    <dbReference type="NCBI Taxonomy" id="1852833"/>
    <lineage>
        <taxon>Bacteria</taxon>
        <taxon>Pseudomonadati</taxon>
        <taxon>Atribacterota</taxon>
        <taxon>Atribacteria</taxon>
        <taxon>Atribacterales</taxon>
        <taxon>Atribacteraceae</taxon>
        <taxon>Atribacter</taxon>
    </lineage>
</organism>
<feature type="transmembrane region" description="Helical" evidence="1">
    <location>
        <begin position="43"/>
        <end position="69"/>
    </location>
</feature>
<evidence type="ECO:0000256" key="1">
    <source>
        <dbReference type="SAM" id="Phobius"/>
    </source>
</evidence>
<dbReference type="Pfam" id="PF12730">
    <property type="entry name" value="ABC2_membrane_4"/>
    <property type="match status" value="1"/>
</dbReference>
<dbReference type="AlphaFoldDB" id="A0A1V5T2G7"/>
<keyword evidence="1" id="KW-0812">Transmembrane</keyword>
<keyword evidence="1" id="KW-0472">Membrane</keyword>
<dbReference type="Proteomes" id="UP000485569">
    <property type="component" value="Unassembled WGS sequence"/>
</dbReference>
<keyword evidence="1" id="KW-1133">Transmembrane helix</keyword>
<comment type="caution">
    <text evidence="2">The sequence shown here is derived from an EMBL/GenBank/DDBJ whole genome shotgun (WGS) entry which is preliminary data.</text>
</comment>
<sequence>MKSKFGSIFKGELKNSLGSIILLLSLVILWDLYLYLRRDSWDITLVFVLSFLPIIFLPFYALVSGFYMLREEWRKKTITHLLSLPVKGITLTSIKLLTIWIETVIFIVVIFIGVIMFSKIALLEPIPNQVLWQLGIILSIISILVAILSQFAYLVGRVFRYGGWLISIWTFLVTGWAIIRYSGLLVPYLSFVPNFQLNGWFLSGIWQYLGDVTALQAIKIHGPTTLAFFLSFFVIFLLGSWILEKYVIVPTGEIKHESE</sequence>
<protein>
    <recommendedName>
        <fullName evidence="3">ABC-2 family transporter protein</fullName>
    </recommendedName>
</protein>
<evidence type="ECO:0000313" key="2">
    <source>
        <dbReference type="EMBL" id="OQA60611.1"/>
    </source>
</evidence>
<feature type="transmembrane region" description="Helical" evidence="1">
    <location>
        <begin position="97"/>
        <end position="118"/>
    </location>
</feature>
<reference evidence="2" key="1">
    <citation type="submission" date="2017-02" db="EMBL/GenBank/DDBJ databases">
        <title>Delving into the versatile metabolic prowess of the omnipresent phylum Bacteroidetes.</title>
        <authorList>
            <person name="Nobu M.K."/>
            <person name="Mei R."/>
            <person name="Narihiro T."/>
            <person name="Kuroda K."/>
            <person name="Liu W.-T."/>
        </authorList>
    </citation>
    <scope>NUCLEOTIDE SEQUENCE</scope>
    <source>
        <strain evidence="2">ADurb.Bin276</strain>
    </source>
</reference>
<dbReference type="EMBL" id="MWBQ01000035">
    <property type="protein sequence ID" value="OQA60611.1"/>
    <property type="molecule type" value="Genomic_DNA"/>
</dbReference>
<feature type="transmembrane region" description="Helical" evidence="1">
    <location>
        <begin position="130"/>
        <end position="154"/>
    </location>
</feature>
<accession>A0A1V5T2G7</accession>